<keyword evidence="2" id="KW-1133">Transmembrane helix</keyword>
<gene>
    <name evidence="4" type="ORF">IAA60_06835</name>
</gene>
<dbReference type="Pfam" id="PF05569">
    <property type="entry name" value="Peptidase_M56"/>
    <property type="match status" value="1"/>
</dbReference>
<keyword evidence="2" id="KW-0812">Transmembrane</keyword>
<dbReference type="InterPro" id="IPR052173">
    <property type="entry name" value="Beta-lactam_resp_regulator"/>
</dbReference>
<dbReference type="AlphaFoldDB" id="A0A9D1KR11"/>
<evidence type="ECO:0000313" key="4">
    <source>
        <dbReference type="EMBL" id="HIT85606.1"/>
    </source>
</evidence>
<name>A0A9D1KR11_9FIRM</name>
<feature type="transmembrane region" description="Helical" evidence="2">
    <location>
        <begin position="6"/>
        <end position="26"/>
    </location>
</feature>
<dbReference type="PANTHER" id="PTHR34978:SF3">
    <property type="entry name" value="SLR0241 PROTEIN"/>
    <property type="match status" value="1"/>
</dbReference>
<accession>A0A9D1KR11</accession>
<evidence type="ECO:0000256" key="2">
    <source>
        <dbReference type="SAM" id="Phobius"/>
    </source>
</evidence>
<reference evidence="4" key="1">
    <citation type="submission" date="2020-10" db="EMBL/GenBank/DDBJ databases">
        <authorList>
            <person name="Gilroy R."/>
        </authorList>
    </citation>
    <scope>NUCLEOTIDE SEQUENCE</scope>
    <source>
        <strain evidence="4">CHK181-108</strain>
    </source>
</reference>
<dbReference type="EMBL" id="DVLU01000065">
    <property type="protein sequence ID" value="HIT85606.1"/>
    <property type="molecule type" value="Genomic_DNA"/>
</dbReference>
<feature type="transmembrane region" description="Helical" evidence="2">
    <location>
        <begin position="152"/>
        <end position="174"/>
    </location>
</feature>
<feature type="transmembrane region" description="Helical" evidence="2">
    <location>
        <begin position="38"/>
        <end position="56"/>
    </location>
</feature>
<evidence type="ECO:0000256" key="1">
    <source>
        <dbReference type="SAM" id="MobiDB-lite"/>
    </source>
</evidence>
<feature type="compositionally biased region" description="Polar residues" evidence="1">
    <location>
        <begin position="103"/>
        <end position="121"/>
    </location>
</feature>
<feature type="region of interest" description="Disordered" evidence="1">
    <location>
        <begin position="94"/>
        <end position="121"/>
    </location>
</feature>
<dbReference type="PANTHER" id="PTHR34978">
    <property type="entry name" value="POSSIBLE SENSOR-TRANSDUCER PROTEIN BLAR"/>
    <property type="match status" value="1"/>
</dbReference>
<keyword evidence="2" id="KW-0472">Membrane</keyword>
<feature type="transmembrane region" description="Helical" evidence="2">
    <location>
        <begin position="356"/>
        <end position="376"/>
    </location>
</feature>
<organism evidence="4 5">
    <name type="scientific">Candidatus Ornithomonoglobus intestinigallinarum</name>
    <dbReference type="NCBI Taxonomy" id="2840894"/>
    <lineage>
        <taxon>Bacteria</taxon>
        <taxon>Bacillati</taxon>
        <taxon>Bacillota</taxon>
        <taxon>Clostridia</taxon>
        <taxon>Candidatus Ornithomonoglobus</taxon>
    </lineage>
</organism>
<evidence type="ECO:0000313" key="5">
    <source>
        <dbReference type="Proteomes" id="UP000824165"/>
    </source>
</evidence>
<protein>
    <submittedName>
        <fullName evidence="4">M56 family metallopeptidase</fullName>
    </submittedName>
</protein>
<feature type="transmembrane region" description="Helical" evidence="2">
    <location>
        <begin position="259"/>
        <end position="281"/>
    </location>
</feature>
<dbReference type="InterPro" id="IPR008756">
    <property type="entry name" value="Peptidase_M56"/>
</dbReference>
<comment type="caution">
    <text evidence="4">The sequence shown here is derived from an EMBL/GenBank/DDBJ whole genome shotgun (WGS) entry which is preliminary data.</text>
</comment>
<sequence>MLKFIFFTILLMSLAGAAVTAVLLAVSHFAGARLTYGARYYLGAAALAAMLLPLWAPNLPVRDNGGAEVLYAETETRTEAPDTARAGNGIPAAERAGAAKNAPVQSEETRSNAQNESDAEYSVSNYETMRLEELFREFENSAFPIRASKSELYITVLALLWLFGAAVCAVRYVIGAVWFRVKIFCFSHPAPASKRGLLEELCREFGIRRKIKLRVFMGDMSPFITGMLFNTVYVPHNADDETLRLVLRHELVHCKRFDLLYKGLLELAAAVHFFNPFVYLLKRYVNKFCELSCDEAAVEALSGADRRRYCASMLTIIKKSRYRLRGAAALGERKSNLKERVEFIMKNKKYSRKCRLASRAAVAVSLAASLVLGVIAQAQNTAEMPQTSYADDDVAVSMYLEQSVESDEGSVGLALMCNQGAAVFSDVLGFTRFYASWTAEPVSKIREDRDFIAANGREAYLEAEIGSEREMSDFYELNLTSVVDRWSYITESMECRARLLRNGEAVAEDLPIYITCVPNSGSFRYMTYSTSVNIPNVTIDGEVFEINLSPRFLEVDTDDRIEYQSVDYNFNRSRETREVYISEIEELTADGHTYTDRPCEFEIKYNPKSQNAEMYVAVYDEVTEEGFENYTGINLNLSNYRSAKVTENSITADFAVITPDNYNAQPYAEKPYVRQLTVTGLDGSAGDAVEVSSDDGSVYARLIIGTAPEEKTYLKGTREVSEFIVEGEDYFVGTPAEQADFDRDEHSKYYKRIVVDDEGKVIYVIPIELQQTAALNEAVDKMHGGDTSYSTAMHYESLVDNVRRGMTAILIDSLTWWPKAILTEENCFAAPDDEMPLGAEVVISLN</sequence>
<feature type="domain" description="Peptidase M56" evidence="3">
    <location>
        <begin position="109"/>
        <end position="344"/>
    </location>
</feature>
<feature type="transmembrane region" description="Helical" evidence="2">
    <location>
        <begin position="213"/>
        <end position="234"/>
    </location>
</feature>
<dbReference type="Proteomes" id="UP000824165">
    <property type="component" value="Unassembled WGS sequence"/>
</dbReference>
<evidence type="ECO:0000259" key="3">
    <source>
        <dbReference type="Pfam" id="PF05569"/>
    </source>
</evidence>
<dbReference type="CDD" id="cd07341">
    <property type="entry name" value="M56_BlaR1_MecR1_like"/>
    <property type="match status" value="1"/>
</dbReference>
<proteinExistence type="predicted"/>
<reference evidence="4" key="2">
    <citation type="journal article" date="2021" name="PeerJ">
        <title>Extensive microbial diversity within the chicken gut microbiome revealed by metagenomics and culture.</title>
        <authorList>
            <person name="Gilroy R."/>
            <person name="Ravi A."/>
            <person name="Getino M."/>
            <person name="Pursley I."/>
            <person name="Horton D.L."/>
            <person name="Alikhan N.F."/>
            <person name="Baker D."/>
            <person name="Gharbi K."/>
            <person name="Hall N."/>
            <person name="Watson M."/>
            <person name="Adriaenssens E.M."/>
            <person name="Foster-Nyarko E."/>
            <person name="Jarju S."/>
            <person name="Secka A."/>
            <person name="Antonio M."/>
            <person name="Oren A."/>
            <person name="Chaudhuri R.R."/>
            <person name="La Ragione R."/>
            <person name="Hildebrand F."/>
            <person name="Pallen M.J."/>
        </authorList>
    </citation>
    <scope>NUCLEOTIDE SEQUENCE</scope>
    <source>
        <strain evidence="4">CHK181-108</strain>
    </source>
</reference>